<dbReference type="CDD" id="cd00077">
    <property type="entry name" value="HDc"/>
    <property type="match status" value="1"/>
</dbReference>
<dbReference type="AlphaFoldDB" id="A0A1H0J3V7"/>
<accession>A0A1H0J3V7</accession>
<dbReference type="OrthoDB" id="5431498at2"/>
<organism evidence="2 3">
    <name type="scientific">Desulforhopalus singaporensis</name>
    <dbReference type="NCBI Taxonomy" id="91360"/>
    <lineage>
        <taxon>Bacteria</taxon>
        <taxon>Pseudomonadati</taxon>
        <taxon>Thermodesulfobacteriota</taxon>
        <taxon>Desulfobulbia</taxon>
        <taxon>Desulfobulbales</taxon>
        <taxon>Desulfocapsaceae</taxon>
        <taxon>Desulforhopalus</taxon>
    </lineage>
</organism>
<reference evidence="2 3" key="1">
    <citation type="submission" date="2016-10" db="EMBL/GenBank/DDBJ databases">
        <authorList>
            <person name="de Groot N.N."/>
        </authorList>
    </citation>
    <scope>NUCLEOTIDE SEQUENCE [LARGE SCALE GENOMIC DNA]</scope>
    <source>
        <strain evidence="2 3">DSM 12130</strain>
    </source>
</reference>
<proteinExistence type="predicted"/>
<feature type="domain" description="HD" evidence="1">
    <location>
        <begin position="26"/>
        <end position="104"/>
    </location>
</feature>
<name>A0A1H0J3V7_9BACT</name>
<dbReference type="EMBL" id="FNJI01000001">
    <property type="protein sequence ID" value="SDO38193.1"/>
    <property type="molecule type" value="Genomic_DNA"/>
</dbReference>
<dbReference type="Proteomes" id="UP000199073">
    <property type="component" value="Unassembled WGS sequence"/>
</dbReference>
<protein>
    <submittedName>
        <fullName evidence="2">HDIG domain-containing protein</fullName>
    </submittedName>
</protein>
<dbReference type="STRING" id="91360.SAMN05660330_00131"/>
<dbReference type="Pfam" id="PF01966">
    <property type="entry name" value="HD"/>
    <property type="match status" value="1"/>
</dbReference>
<evidence type="ECO:0000313" key="3">
    <source>
        <dbReference type="Proteomes" id="UP000199073"/>
    </source>
</evidence>
<evidence type="ECO:0000313" key="2">
    <source>
        <dbReference type="EMBL" id="SDO38193.1"/>
    </source>
</evidence>
<dbReference type="Gene3D" id="1.10.3210.10">
    <property type="entry name" value="Hypothetical protein af1432"/>
    <property type="match status" value="1"/>
</dbReference>
<dbReference type="SUPFAM" id="SSF109604">
    <property type="entry name" value="HD-domain/PDEase-like"/>
    <property type="match status" value="1"/>
</dbReference>
<evidence type="ECO:0000259" key="1">
    <source>
        <dbReference type="Pfam" id="PF01966"/>
    </source>
</evidence>
<dbReference type="NCBIfam" id="TIGR00277">
    <property type="entry name" value="HDIG"/>
    <property type="match status" value="1"/>
</dbReference>
<sequence length="203" mass="23225">MVTRPPSVRQCLDYIKQYNMLDNIREHSFMVARVSAVIVDDLRRAGITRKPVADRDTVIAGALLHDIAKTKCIKDGGLHAEEGQLICNSLGYPEIGEIVAEHVILKTFADKKYRQGSFGAKELVFYGDKRVRHDQIVSLPQRLDYIIGRYGNNDAVRENHIRVNFEKAVEFEDYLFRYLSFAPDDLKQLLADSTVLKELNIRD</sequence>
<dbReference type="RefSeq" id="WP_092218729.1">
    <property type="nucleotide sequence ID" value="NZ_FNJI01000001.1"/>
</dbReference>
<dbReference type="InterPro" id="IPR006674">
    <property type="entry name" value="HD_domain"/>
</dbReference>
<dbReference type="InterPro" id="IPR006675">
    <property type="entry name" value="HDIG_dom"/>
</dbReference>
<gene>
    <name evidence="2" type="ORF">SAMN05660330_00131</name>
</gene>
<keyword evidence="3" id="KW-1185">Reference proteome</keyword>
<dbReference type="InterPro" id="IPR003607">
    <property type="entry name" value="HD/PDEase_dom"/>
</dbReference>